<dbReference type="SMART" id="SM00267">
    <property type="entry name" value="GGDEF"/>
    <property type="match status" value="1"/>
</dbReference>
<dbReference type="PROSITE" id="PS50112">
    <property type="entry name" value="PAS"/>
    <property type="match status" value="2"/>
</dbReference>
<dbReference type="GO" id="GO:0020037">
    <property type="term" value="F:heme binding"/>
    <property type="evidence" value="ECO:0007669"/>
    <property type="project" value="InterPro"/>
</dbReference>
<evidence type="ECO:0000259" key="6">
    <source>
        <dbReference type="PROSITE" id="PS50887"/>
    </source>
</evidence>
<dbReference type="EMBL" id="GG693869">
    <property type="protein sequence ID" value="EES53123.1"/>
    <property type="molecule type" value="Genomic_DNA"/>
</dbReference>
<dbReference type="SMART" id="SM00052">
    <property type="entry name" value="EAL"/>
    <property type="match status" value="1"/>
</dbReference>
<keyword evidence="8" id="KW-1185">Reference proteome</keyword>
<dbReference type="InterPro" id="IPR009050">
    <property type="entry name" value="Globin-like_sf"/>
</dbReference>
<dbReference type="CDD" id="cd01949">
    <property type="entry name" value="GGDEF"/>
    <property type="match status" value="1"/>
</dbReference>
<dbReference type="SUPFAM" id="SSF46458">
    <property type="entry name" value="Globin-like"/>
    <property type="match status" value="1"/>
</dbReference>
<sequence>MAPPKKDASEPTPPSLFHSFAPLLEAAADGIHILTPQGTLVSASRAFFEMLGYAPEEILGSHVSAWDARLTSSELADNIARTLALPRNGKFVFESLHRKKDGSTFPVEIHAALLPLADRRFCFFSSRDIADRQAGERRLRQLTEFTELLAKVNAKIALAHDMESFFQEICDLAVEEAHLPLAWIGRPGEEGFFDILARSGESVGYLDRVRVPADPQKSGILGPSWQAFTSGRPVVNGSLGRFLQGSDPSLRHPYLEAFAAYGLGAFVVLPVGEEPSRYIFALYHHTVGVFTPEILAILQELARGISLGISRIEARAAEHRNRSLREALLENTMAGILLVRDRTVVEANTRLAEILGYDSPAEIAGCSTRVLYFDETEYFRVGALLYPRLSREKHIRIGELHGLRKDGAELWAEASATLTTIDGEPLAVITLLDVTLRHRQSSRLTRLSDFTAFFARANQLLSDAHTFEETALVLCESARQIPGLLLAWIGDINTPEVTTLAVAGPPELLSDSLVQGVREETLKGPGSPRFLSADDGPDETSLLPLPPSVGSLAVLPLSREGSPFGTLLLFHEEWNIFDTEIRRLLGELARNISKTLDRLAVSERERLLSAALAAVSDGAAVTDAHGRVIYSNIAFSHITGYSPEEIAGKTLHHLRGPGTDPETLHDIGQAIRRGEGFHGQVLNFTKDGSPFWNLLTISPIRNRAGTVSHFVGVLRDISEIRTLSDQLEYQALHDPLTGLPNRRALESHLSRSLARGQRNGTITAIGLLDLNDFKPVNDTYGHESGDLLLRDFARRAGEMLRDNDFLARLGGDEFVIVIEDLDPGRFEEQLAPLLARLHRTVEIPFEMGQGKTATVGMTLGLALAPMDSREPDELLRKADAAMYQAKGRKNLEGEWWQRGPEANEPVPEESFDPYGEETSRLLRENRESLVGLVDRFVNDFYDHLARDREAAEILSSLTPSELGALKVRQAEHLTVLLDPDTSREALLARARQAGETHVLVGIEPSLLLQSKSLYSNLLVEHLTLSRLSPRDRYRIYLAADSRLHEDIREEIRTGTSVRGTYFELLALPLPPGGSLWIDAVRREIDRTAHLPGLCCSLLFRLDSAGVFQVEGQAGSCSMEAALLMGAPGTQPVVDPEHPRGQGPVSRAFRRIRTAVSSAVAQDPSLSPWHPSLKKLGIRSAMAIPILNSAGQVVAIVGLFGGYPNQFGSSWMAQFSQSFRHRMEQIWSLCNMPVEVVSREKAEHYRRELYRGGLVMYMQPVVDLRNGSFGRVEALARLALPDGTLITPDRFLPVLSGDDLNWLFRQGLDQSLTQLADLEREGLELDLSLNISPVTLLDPQCSEWVLRSLEGHGIPPSRLSLELLEDRSLDLSAQHDTIARLTSAGVRLSMDDLGAGYSSLQRLSSLPFDKIKVDQSLLTHIRTLPLETLGILGTIIQMGRELGYGVVVEGLEDPGMIEVAATLGARFGQGYSLARPMPARRILDWSRTRHSPPLPGKITTWIGALASHWQFMHSEETPQSFPLDHCPLTLFFLHKKLETSRQAAWHAALHHPETNREEIGKKLTDWLVEKVREEGHEALPKEQAPGS</sequence>
<dbReference type="SMART" id="SM00091">
    <property type="entry name" value="PAS"/>
    <property type="match status" value="3"/>
</dbReference>
<accession>C6HWE5</accession>
<dbReference type="InterPro" id="IPR012292">
    <property type="entry name" value="Globin/Proto"/>
</dbReference>
<dbReference type="SUPFAM" id="SSF55073">
    <property type="entry name" value="Nucleotide cyclase"/>
    <property type="match status" value="1"/>
</dbReference>
<dbReference type="InterPro" id="IPR035965">
    <property type="entry name" value="PAS-like_dom_sf"/>
</dbReference>
<dbReference type="Pfam" id="PF11563">
    <property type="entry name" value="Protoglobin"/>
    <property type="match status" value="1"/>
</dbReference>
<dbReference type="Gene3D" id="1.10.490.10">
    <property type="entry name" value="Globins"/>
    <property type="match status" value="1"/>
</dbReference>
<feature type="domain" description="GGDEF" evidence="6">
    <location>
        <begin position="761"/>
        <end position="896"/>
    </location>
</feature>
<dbReference type="InterPro" id="IPR035919">
    <property type="entry name" value="EAL_sf"/>
</dbReference>
<dbReference type="InterPro" id="IPR029016">
    <property type="entry name" value="GAF-like_dom_sf"/>
</dbReference>
<feature type="domain" description="EAL" evidence="5">
    <location>
        <begin position="1237"/>
        <end position="1489"/>
    </location>
</feature>
<dbReference type="Pfam" id="PF00990">
    <property type="entry name" value="GGDEF"/>
    <property type="match status" value="1"/>
</dbReference>
<dbReference type="NCBIfam" id="TIGR00229">
    <property type="entry name" value="sensory_box"/>
    <property type="match status" value="3"/>
</dbReference>
<dbReference type="Pfam" id="PF01590">
    <property type="entry name" value="GAF"/>
    <property type="match status" value="1"/>
</dbReference>
<evidence type="ECO:0000259" key="4">
    <source>
        <dbReference type="PROSITE" id="PS50113"/>
    </source>
</evidence>
<dbReference type="CDD" id="cd00130">
    <property type="entry name" value="PAS"/>
    <property type="match status" value="2"/>
</dbReference>
<dbReference type="PROSITE" id="PS50887">
    <property type="entry name" value="GGDEF"/>
    <property type="match status" value="1"/>
</dbReference>
<dbReference type="Pfam" id="PF13426">
    <property type="entry name" value="PAS_9"/>
    <property type="match status" value="3"/>
</dbReference>
<dbReference type="PROSITE" id="PS50113">
    <property type="entry name" value="PAC"/>
    <property type="match status" value="1"/>
</dbReference>
<dbReference type="Pfam" id="PF13185">
    <property type="entry name" value="GAF_2"/>
    <property type="match status" value="2"/>
</dbReference>
<dbReference type="PANTHER" id="PTHR44757:SF2">
    <property type="entry name" value="BIOFILM ARCHITECTURE MAINTENANCE PROTEIN MBAA"/>
    <property type="match status" value="1"/>
</dbReference>
<name>C6HWE5_9BACT</name>
<dbReference type="SMART" id="SM00086">
    <property type="entry name" value="PAC"/>
    <property type="match status" value="3"/>
</dbReference>
<dbReference type="InterPro" id="IPR052155">
    <property type="entry name" value="Biofilm_reg_signaling"/>
</dbReference>
<dbReference type="InterPro" id="IPR000014">
    <property type="entry name" value="PAS"/>
</dbReference>
<gene>
    <name evidence="7" type="ORF">UBAL3_80420073</name>
</gene>
<dbReference type="PANTHER" id="PTHR44757">
    <property type="entry name" value="DIGUANYLATE CYCLASE DGCP"/>
    <property type="match status" value="1"/>
</dbReference>
<dbReference type="SUPFAM" id="SSF55781">
    <property type="entry name" value="GAF domain-like"/>
    <property type="match status" value="3"/>
</dbReference>
<dbReference type="InterPro" id="IPR001610">
    <property type="entry name" value="PAC"/>
</dbReference>
<dbReference type="NCBIfam" id="TIGR00254">
    <property type="entry name" value="GGDEF"/>
    <property type="match status" value="1"/>
</dbReference>
<dbReference type="SUPFAM" id="SSF141868">
    <property type="entry name" value="EAL domain-like"/>
    <property type="match status" value="1"/>
</dbReference>
<dbReference type="InterPro" id="IPR003018">
    <property type="entry name" value="GAF"/>
</dbReference>
<organism evidence="7 8">
    <name type="scientific">Leptospirillum ferrodiazotrophum</name>
    <dbReference type="NCBI Taxonomy" id="412449"/>
    <lineage>
        <taxon>Bacteria</taxon>
        <taxon>Pseudomonadati</taxon>
        <taxon>Nitrospirota</taxon>
        <taxon>Nitrospiria</taxon>
        <taxon>Nitrospirales</taxon>
        <taxon>Nitrospiraceae</taxon>
        <taxon>Leptospirillum</taxon>
    </lineage>
</organism>
<proteinExistence type="predicted"/>
<dbReference type="Gene3D" id="3.30.450.40">
    <property type="match status" value="2"/>
</dbReference>
<dbReference type="Proteomes" id="UP000009374">
    <property type="component" value="Unassembled WGS sequence"/>
</dbReference>
<feature type="domain" description="PAC" evidence="4">
    <location>
        <begin position="675"/>
        <end position="729"/>
    </location>
</feature>
<feature type="domain" description="PAS" evidence="3">
    <location>
        <begin position="604"/>
        <end position="674"/>
    </location>
</feature>
<evidence type="ECO:0000256" key="1">
    <source>
        <dbReference type="ARBA" id="ARBA00015125"/>
    </source>
</evidence>
<dbReference type="InterPro" id="IPR043128">
    <property type="entry name" value="Rev_trsase/Diguanyl_cyclase"/>
</dbReference>
<evidence type="ECO:0000313" key="8">
    <source>
        <dbReference type="Proteomes" id="UP000009374"/>
    </source>
</evidence>
<evidence type="ECO:0000259" key="3">
    <source>
        <dbReference type="PROSITE" id="PS50112"/>
    </source>
</evidence>
<dbReference type="Gene3D" id="3.30.450.20">
    <property type="entry name" value="PAS domain"/>
    <property type="match status" value="3"/>
</dbReference>
<dbReference type="InterPro" id="IPR044398">
    <property type="entry name" value="Globin-sensor_dom"/>
</dbReference>
<dbReference type="SUPFAM" id="SSF55785">
    <property type="entry name" value="PYP-like sensor domain (PAS domain)"/>
    <property type="match status" value="3"/>
</dbReference>
<protein>
    <recommendedName>
        <fullName evidence="1">Diguanylate cyclase DosC</fullName>
    </recommendedName>
    <alternativeName>
        <fullName evidence="2">Direct oxygen-sensing cyclase</fullName>
    </alternativeName>
</protein>
<dbReference type="InterPro" id="IPR000700">
    <property type="entry name" value="PAS-assoc_C"/>
</dbReference>
<dbReference type="GO" id="GO:0019825">
    <property type="term" value="F:oxygen binding"/>
    <property type="evidence" value="ECO:0007669"/>
    <property type="project" value="InterPro"/>
</dbReference>
<feature type="domain" description="PAS" evidence="3">
    <location>
        <begin position="23"/>
        <end position="60"/>
    </location>
</feature>
<dbReference type="CDD" id="cd01948">
    <property type="entry name" value="EAL"/>
    <property type="match status" value="1"/>
</dbReference>
<evidence type="ECO:0000259" key="5">
    <source>
        <dbReference type="PROSITE" id="PS50883"/>
    </source>
</evidence>
<dbReference type="CDD" id="cd14759">
    <property type="entry name" value="GS_GGDEF_2"/>
    <property type="match status" value="1"/>
</dbReference>
<dbReference type="Pfam" id="PF00563">
    <property type="entry name" value="EAL"/>
    <property type="match status" value="1"/>
</dbReference>
<dbReference type="InterPro" id="IPR000160">
    <property type="entry name" value="GGDEF_dom"/>
</dbReference>
<reference evidence="7 8" key="1">
    <citation type="journal article" date="2009" name="Appl. Environ. Microbiol.">
        <title>Community genomic and proteomic analyses of chemoautotrophic iron-oxidizing "Leptospirillum rubarum" (Group II) and "Leptospirillum ferrodiazotrophum" (Group III) bacteria in acid mine drainage biofilms.</title>
        <authorList>
            <person name="Goltsman D.S."/>
            <person name="Denef V.J."/>
            <person name="Singer S.W."/>
            <person name="VerBerkmoes N.C."/>
            <person name="Lefsrud M."/>
            <person name="Mueller R.S."/>
            <person name="Dick G.J."/>
            <person name="Sun C.L."/>
            <person name="Wheeler K.E."/>
            <person name="Zemla A."/>
            <person name="Baker B.J."/>
            <person name="Hauser L."/>
            <person name="Land M."/>
            <person name="Shah M.B."/>
            <person name="Thelen M.P."/>
            <person name="Hettich R.L."/>
            <person name="Banfield J.F."/>
        </authorList>
    </citation>
    <scope>NUCLEOTIDE SEQUENCE [LARGE SCALE GENOMIC DNA]</scope>
</reference>
<evidence type="ECO:0000256" key="2">
    <source>
        <dbReference type="ARBA" id="ARBA00029839"/>
    </source>
</evidence>
<dbReference type="Gene3D" id="3.30.70.270">
    <property type="match status" value="1"/>
</dbReference>
<evidence type="ECO:0000313" key="7">
    <source>
        <dbReference type="EMBL" id="EES53123.1"/>
    </source>
</evidence>
<dbReference type="InterPro" id="IPR029787">
    <property type="entry name" value="Nucleotide_cyclase"/>
</dbReference>
<dbReference type="InterPro" id="IPR001633">
    <property type="entry name" value="EAL_dom"/>
</dbReference>
<dbReference type="Gene3D" id="3.20.20.450">
    <property type="entry name" value="EAL domain"/>
    <property type="match status" value="1"/>
</dbReference>
<dbReference type="PROSITE" id="PS50883">
    <property type="entry name" value="EAL"/>
    <property type="match status" value="1"/>
</dbReference>